<feature type="compositionally biased region" description="Polar residues" evidence="1">
    <location>
        <begin position="170"/>
        <end position="180"/>
    </location>
</feature>
<dbReference type="NCBIfam" id="NF041528">
    <property type="entry name" value="strep_LAETG"/>
    <property type="match status" value="1"/>
</dbReference>
<accession>A0A919KC76</accession>
<feature type="chain" id="PRO_5038340844" description="LPXTG-motif cell wall-anchored protein" evidence="3">
    <location>
        <begin position="26"/>
        <end position="441"/>
    </location>
</feature>
<dbReference type="EMBL" id="BOMW01000006">
    <property type="protein sequence ID" value="GIF02973.1"/>
    <property type="molecule type" value="Genomic_DNA"/>
</dbReference>
<name>A0A919KC76_9ACTN</name>
<keyword evidence="2" id="KW-0472">Membrane</keyword>
<dbReference type="NCBIfam" id="TIGR01167">
    <property type="entry name" value="LPXTG_anchor"/>
    <property type="match status" value="1"/>
</dbReference>
<gene>
    <name evidence="4" type="ORF">Asi03nite_05110</name>
</gene>
<dbReference type="AlphaFoldDB" id="A0A919KC76"/>
<evidence type="ECO:0000256" key="3">
    <source>
        <dbReference type="SAM" id="SignalP"/>
    </source>
</evidence>
<proteinExistence type="predicted"/>
<dbReference type="RefSeq" id="WP_203676712.1">
    <property type="nucleotide sequence ID" value="NZ_BOMW01000006.1"/>
</dbReference>
<evidence type="ECO:0008006" key="6">
    <source>
        <dbReference type="Google" id="ProtNLM"/>
    </source>
</evidence>
<feature type="signal peptide" evidence="3">
    <location>
        <begin position="1"/>
        <end position="25"/>
    </location>
</feature>
<dbReference type="Proteomes" id="UP000629619">
    <property type="component" value="Unassembled WGS sequence"/>
</dbReference>
<organism evidence="4 5">
    <name type="scientific">Actinoplanes siamensis</name>
    <dbReference type="NCBI Taxonomy" id="1223317"/>
    <lineage>
        <taxon>Bacteria</taxon>
        <taxon>Bacillati</taxon>
        <taxon>Actinomycetota</taxon>
        <taxon>Actinomycetes</taxon>
        <taxon>Micromonosporales</taxon>
        <taxon>Micromonosporaceae</taxon>
        <taxon>Actinoplanes</taxon>
    </lineage>
</organism>
<keyword evidence="2" id="KW-1133">Transmembrane helix</keyword>
<reference evidence="4" key="1">
    <citation type="submission" date="2021-01" db="EMBL/GenBank/DDBJ databases">
        <title>Whole genome shotgun sequence of Actinoplanes siamensis NBRC 109076.</title>
        <authorList>
            <person name="Komaki H."/>
            <person name="Tamura T."/>
        </authorList>
    </citation>
    <scope>NUCLEOTIDE SEQUENCE</scope>
    <source>
        <strain evidence="4">NBRC 109076</strain>
    </source>
</reference>
<evidence type="ECO:0000256" key="2">
    <source>
        <dbReference type="SAM" id="Phobius"/>
    </source>
</evidence>
<feature type="region of interest" description="Disordered" evidence="1">
    <location>
        <begin position="150"/>
        <end position="183"/>
    </location>
</feature>
<feature type="compositionally biased region" description="Basic and acidic residues" evidence="1">
    <location>
        <begin position="150"/>
        <end position="159"/>
    </location>
</feature>
<comment type="caution">
    <text evidence="4">The sequence shown here is derived from an EMBL/GenBank/DDBJ whole genome shotgun (WGS) entry which is preliminary data.</text>
</comment>
<feature type="transmembrane region" description="Helical" evidence="2">
    <location>
        <begin position="414"/>
        <end position="432"/>
    </location>
</feature>
<evidence type="ECO:0000313" key="4">
    <source>
        <dbReference type="EMBL" id="GIF02973.1"/>
    </source>
</evidence>
<evidence type="ECO:0000313" key="5">
    <source>
        <dbReference type="Proteomes" id="UP000629619"/>
    </source>
</evidence>
<keyword evidence="2" id="KW-0812">Transmembrane</keyword>
<evidence type="ECO:0000256" key="1">
    <source>
        <dbReference type="SAM" id="MobiDB-lite"/>
    </source>
</evidence>
<keyword evidence="5" id="KW-1185">Reference proteome</keyword>
<feature type="compositionally biased region" description="Low complexity" evidence="1">
    <location>
        <begin position="362"/>
        <end position="398"/>
    </location>
</feature>
<feature type="region of interest" description="Disordered" evidence="1">
    <location>
        <begin position="354"/>
        <end position="405"/>
    </location>
</feature>
<sequence>MKFTPRLRQAAVVAAGALLSLAAFAAPANATNGGSWPGGDQGPSGNQDCTPAAQAKYEHSFNGPAGTASIRLLNGPLCDAQSFALVSYTAPSAQFQTPQYVLDSSVKTLQPAKKGELTESKLDFRVEVPECFTQVDFVFGDKIINPLTDKSDRYGDRKVGSPGAPGKQSKPAQGQPQSAWYNGGSGTCKAEPVVEALPDCEGAVALKLINRSTFSESFEITADGGFSKTVTLQARQEPATVTVPAANAKNIKVTSRGKQLYSGSWQKPADCQVPEVGKPDAKYVSDCDGLTFTIVNPENGKDVTAVFTPNKGDAQTVTVKPTETKTVHFTAAQGLTVTVTGDLDVLNGEVKWTKPENCTEQPNPGQSSQPNPGQSSSSASPSASAGSDTPGATPTTTEPGGGGLALTGSNSSTIAGGAVVLLLVGAGLFFLARRRKVNFKA</sequence>
<protein>
    <recommendedName>
        <fullName evidence="6">LPXTG-motif cell wall-anchored protein</fullName>
    </recommendedName>
</protein>
<keyword evidence="3" id="KW-0732">Signal</keyword>